<dbReference type="NCBIfam" id="TIGR04183">
    <property type="entry name" value="Por_Secre_tail"/>
    <property type="match status" value="1"/>
</dbReference>
<dbReference type="SUPFAM" id="SSF51126">
    <property type="entry name" value="Pectin lyase-like"/>
    <property type="match status" value="1"/>
</dbReference>
<dbReference type="AlphaFoldDB" id="A0A382M3C9"/>
<sequence>IVLNVKIHGNMAIGWRQPGLGNNYRGKGGGVSIVDSDPVFTNVEIMDNIAGNDGGGVYILHSSPAFTNFTISGNSGYGNFQRGGGVSCAAPPNATFINGKIIDNFGPHIGGGIIVRGTQAPGDTIFHVELTDVLIQNNTSRWVGGGIFGSNISLSGCTIKENAAQSHGGGILSEGNIIFSSTNRCNIYENAIEDSNDVGHDIAISTNYYGYAQSFLEVIVDTFTVMEPTEFHATPIDSFSFDILVGLDQLSSDDEFIPTKFTLHPPYPNPFNPTTTIRFDLVETRHAVFLHVFDITGRLVEKLVDGQIESGQHEIQWNASRFSSGLYFVELVTGKKRDVQKLILLK</sequence>
<feature type="domain" description="Secretion system C-terminal sorting" evidence="1">
    <location>
        <begin position="267"/>
        <end position="343"/>
    </location>
</feature>
<accession>A0A382M3C9</accession>
<dbReference type="EMBL" id="UINC01090985">
    <property type="protein sequence ID" value="SVC43393.1"/>
    <property type="molecule type" value="Genomic_DNA"/>
</dbReference>
<gene>
    <name evidence="2" type="ORF">METZ01_LOCUS296247</name>
</gene>
<dbReference type="InterPro" id="IPR026444">
    <property type="entry name" value="Secre_tail"/>
</dbReference>
<dbReference type="InterPro" id="IPR011050">
    <property type="entry name" value="Pectin_lyase_fold/virulence"/>
</dbReference>
<proteinExistence type="predicted"/>
<evidence type="ECO:0000259" key="1">
    <source>
        <dbReference type="Pfam" id="PF18962"/>
    </source>
</evidence>
<organism evidence="2">
    <name type="scientific">marine metagenome</name>
    <dbReference type="NCBI Taxonomy" id="408172"/>
    <lineage>
        <taxon>unclassified sequences</taxon>
        <taxon>metagenomes</taxon>
        <taxon>ecological metagenomes</taxon>
    </lineage>
</organism>
<dbReference type="PANTHER" id="PTHR11319">
    <property type="entry name" value="G PROTEIN-COUPLED RECEPTOR-RELATED"/>
    <property type="match status" value="1"/>
</dbReference>
<protein>
    <recommendedName>
        <fullName evidence="1">Secretion system C-terminal sorting domain-containing protein</fullName>
    </recommendedName>
</protein>
<name>A0A382M3C9_9ZZZZ</name>
<feature type="non-terminal residue" evidence="2">
    <location>
        <position position="1"/>
    </location>
</feature>
<dbReference type="PANTHER" id="PTHR11319:SF35">
    <property type="entry name" value="OUTER MEMBRANE PROTEIN PMPC-RELATED"/>
    <property type="match status" value="1"/>
</dbReference>
<dbReference type="InterPro" id="IPR006626">
    <property type="entry name" value="PbH1"/>
</dbReference>
<dbReference type="Gene3D" id="2.60.40.4070">
    <property type="match status" value="1"/>
</dbReference>
<evidence type="ECO:0000313" key="2">
    <source>
        <dbReference type="EMBL" id="SVC43393.1"/>
    </source>
</evidence>
<dbReference type="Pfam" id="PF18962">
    <property type="entry name" value="Por_Secre_tail"/>
    <property type="match status" value="1"/>
</dbReference>
<dbReference type="SMART" id="SM00710">
    <property type="entry name" value="PbH1"/>
    <property type="match status" value="4"/>
</dbReference>
<reference evidence="2" key="1">
    <citation type="submission" date="2018-05" db="EMBL/GenBank/DDBJ databases">
        <authorList>
            <person name="Lanie J.A."/>
            <person name="Ng W.-L."/>
            <person name="Kazmierczak K.M."/>
            <person name="Andrzejewski T.M."/>
            <person name="Davidsen T.M."/>
            <person name="Wayne K.J."/>
            <person name="Tettelin H."/>
            <person name="Glass J.I."/>
            <person name="Rusch D."/>
            <person name="Podicherti R."/>
            <person name="Tsui H.-C.T."/>
            <person name="Winkler M.E."/>
        </authorList>
    </citation>
    <scope>NUCLEOTIDE SEQUENCE</scope>
</reference>